<dbReference type="EMBL" id="JRFA01000017">
    <property type="protein sequence ID" value="KGN73887.1"/>
    <property type="molecule type" value="Genomic_DNA"/>
</dbReference>
<keyword evidence="3" id="KW-1185">Reference proteome</keyword>
<dbReference type="InterPro" id="IPR011990">
    <property type="entry name" value="TPR-like_helical_dom_sf"/>
</dbReference>
<dbReference type="EMBL" id="UGTF01000002">
    <property type="protein sequence ID" value="SUB89618.1"/>
    <property type="molecule type" value="Genomic_DNA"/>
</dbReference>
<dbReference type="Proteomes" id="UP000030103">
    <property type="component" value="Unassembled WGS sequence"/>
</dbReference>
<organism evidence="1 3">
    <name type="scientific">Porphyromonas macacae</name>
    <dbReference type="NCBI Taxonomy" id="28115"/>
    <lineage>
        <taxon>Bacteria</taxon>
        <taxon>Pseudomonadati</taxon>
        <taxon>Bacteroidota</taxon>
        <taxon>Bacteroidia</taxon>
        <taxon>Bacteroidales</taxon>
        <taxon>Porphyromonadaceae</taxon>
        <taxon>Porphyromonas</taxon>
    </lineage>
</organism>
<dbReference type="AlphaFoldDB" id="A0A0A2E8F8"/>
<dbReference type="SUPFAM" id="SSF48452">
    <property type="entry name" value="TPR-like"/>
    <property type="match status" value="1"/>
</dbReference>
<evidence type="ECO:0008006" key="5">
    <source>
        <dbReference type="Google" id="ProtNLM"/>
    </source>
</evidence>
<dbReference type="eggNOG" id="COG4259">
    <property type="taxonomic scope" value="Bacteria"/>
</dbReference>
<evidence type="ECO:0000313" key="1">
    <source>
        <dbReference type="EMBL" id="KGN73887.1"/>
    </source>
</evidence>
<dbReference type="Proteomes" id="UP000254156">
    <property type="component" value="Unassembled WGS sequence"/>
</dbReference>
<dbReference type="OrthoDB" id="9800218at2"/>
<dbReference type="PROSITE" id="PS51257">
    <property type="entry name" value="PROKAR_LIPOPROTEIN"/>
    <property type="match status" value="1"/>
</dbReference>
<name>A0A0A2E8F8_9PORP</name>
<dbReference type="STRING" id="28115.HQ47_06500"/>
<evidence type="ECO:0000313" key="3">
    <source>
        <dbReference type="Proteomes" id="UP000030103"/>
    </source>
</evidence>
<reference evidence="2 4" key="2">
    <citation type="submission" date="2018-06" db="EMBL/GenBank/DDBJ databases">
        <authorList>
            <consortium name="Pathogen Informatics"/>
            <person name="Doyle S."/>
        </authorList>
    </citation>
    <scope>NUCLEOTIDE SEQUENCE [LARGE SCALE GENOMIC DNA]</scope>
    <source>
        <strain evidence="2 4">NCTC11632</strain>
    </source>
</reference>
<dbReference type="Pfam" id="PF16068">
    <property type="entry name" value="DUF4810"/>
    <property type="match status" value="1"/>
</dbReference>
<accession>A0A0A2E8F8</accession>
<evidence type="ECO:0000313" key="4">
    <source>
        <dbReference type="Proteomes" id="UP000254156"/>
    </source>
</evidence>
<evidence type="ECO:0000313" key="2">
    <source>
        <dbReference type="EMBL" id="SUB89618.1"/>
    </source>
</evidence>
<reference evidence="1 3" key="1">
    <citation type="submission" date="2014-09" db="EMBL/GenBank/DDBJ databases">
        <title>Draft Genome Sequence of Porphyromonas macacae COT-192_OH2859.</title>
        <authorList>
            <person name="Wallis C."/>
            <person name="Deusch O."/>
            <person name="O'Flynn C."/>
            <person name="Davis I."/>
            <person name="Horsfall A."/>
            <person name="Kirkwood N."/>
            <person name="Harris S."/>
            <person name="Eisen J.A."/>
            <person name="Coil D.A."/>
            <person name="Darling A.E."/>
            <person name="Jospin G."/>
            <person name="Alexiev A."/>
        </authorList>
    </citation>
    <scope>NUCLEOTIDE SEQUENCE [LARGE SCALE GENOMIC DNA]</scope>
    <source>
        <strain evidence="3">COT-192 OH2859</strain>
        <strain evidence="1">COT-192_OH2859</strain>
    </source>
</reference>
<dbReference type="RefSeq" id="WP_025003697.1">
    <property type="nucleotide sequence ID" value="NZ_JBGYTE010000039.1"/>
</dbReference>
<dbReference type="InterPro" id="IPR014508">
    <property type="entry name" value="UCP020555_TPR-like"/>
</dbReference>
<gene>
    <name evidence="1" type="ORF">HQ47_06500</name>
    <name evidence="2" type="ORF">NCTC11632_01734</name>
</gene>
<sequence>MKKKLCLYTAGIIAASILTGCFPSKHLYSWHGYDNVSYAYSKTRTPERELELIETYEKMIQKQSGSRNMVPPGIYAEYGYILAKKGNVDKGIQMLEMEIKYYPESEVFINRIIKQLQK</sequence>
<protein>
    <recommendedName>
        <fullName evidence="5">DUF4810 domain-containing protein</fullName>
    </recommendedName>
</protein>
<proteinExistence type="predicted"/>